<reference evidence="1 2" key="1">
    <citation type="submission" date="2018-08" db="EMBL/GenBank/DDBJ databases">
        <title>Genome and evolution of the arbuscular mycorrhizal fungus Diversispora epigaea (formerly Glomus versiforme) and its bacterial endosymbionts.</title>
        <authorList>
            <person name="Sun X."/>
            <person name="Fei Z."/>
            <person name="Harrison M."/>
        </authorList>
    </citation>
    <scope>NUCLEOTIDE SEQUENCE [LARGE SCALE GENOMIC DNA]</scope>
    <source>
        <strain evidence="1 2">IT104</strain>
    </source>
</reference>
<name>A0A397J193_9GLOM</name>
<keyword evidence="2" id="KW-1185">Reference proteome</keyword>
<comment type="caution">
    <text evidence="1">The sequence shown here is derived from an EMBL/GenBank/DDBJ whole genome shotgun (WGS) entry which is preliminary data.</text>
</comment>
<gene>
    <name evidence="1" type="ORF">Glove_141g56</name>
</gene>
<dbReference type="Proteomes" id="UP000266861">
    <property type="component" value="Unassembled WGS sequence"/>
</dbReference>
<proteinExistence type="predicted"/>
<protein>
    <submittedName>
        <fullName evidence="1">Uncharacterized protein</fullName>
    </submittedName>
</protein>
<accession>A0A397J193</accession>
<dbReference type="EMBL" id="PQFF01000132">
    <property type="protein sequence ID" value="RHZ79776.1"/>
    <property type="molecule type" value="Genomic_DNA"/>
</dbReference>
<evidence type="ECO:0000313" key="2">
    <source>
        <dbReference type="Proteomes" id="UP000266861"/>
    </source>
</evidence>
<organism evidence="1 2">
    <name type="scientific">Diversispora epigaea</name>
    <dbReference type="NCBI Taxonomy" id="1348612"/>
    <lineage>
        <taxon>Eukaryota</taxon>
        <taxon>Fungi</taxon>
        <taxon>Fungi incertae sedis</taxon>
        <taxon>Mucoromycota</taxon>
        <taxon>Glomeromycotina</taxon>
        <taxon>Glomeromycetes</taxon>
        <taxon>Diversisporales</taxon>
        <taxon>Diversisporaceae</taxon>
        <taxon>Diversispora</taxon>
    </lineage>
</organism>
<dbReference type="AlphaFoldDB" id="A0A397J193"/>
<evidence type="ECO:0000313" key="1">
    <source>
        <dbReference type="EMBL" id="RHZ79776.1"/>
    </source>
</evidence>
<sequence>MTVSCYLADIPADASEKHLCNGSISFELWKEIFKLELSYVNKIKARRAIIPLDPIKEEKEDVEAEPNNMDDSMILFSNN</sequence>